<gene>
    <name evidence="7" type="ORF">HaLaN_21846</name>
</gene>
<protein>
    <submittedName>
        <fullName evidence="7">B2-adapt-app_C domain-containing protein</fullName>
    </submittedName>
</protein>
<keyword evidence="4" id="KW-0653">Protein transport</keyword>
<keyword evidence="8" id="KW-1185">Reference proteome</keyword>
<dbReference type="InterPro" id="IPR016024">
    <property type="entry name" value="ARM-type_fold"/>
</dbReference>
<dbReference type="InterPro" id="IPR002553">
    <property type="entry name" value="Clathrin/coatomer_adapt-like_N"/>
</dbReference>
<feature type="domain" description="Clathrin/coatomer adaptor adaptin-like N-terminal" evidence="6">
    <location>
        <begin position="17"/>
        <end position="164"/>
    </location>
</feature>
<evidence type="ECO:0000256" key="3">
    <source>
        <dbReference type="ARBA" id="ARBA00022448"/>
    </source>
</evidence>
<evidence type="ECO:0000256" key="4">
    <source>
        <dbReference type="ARBA" id="ARBA00022927"/>
    </source>
</evidence>
<keyword evidence="3" id="KW-0813">Transport</keyword>
<dbReference type="Gene3D" id="1.25.10.10">
    <property type="entry name" value="Leucine-rich Repeat Variant"/>
    <property type="match status" value="1"/>
</dbReference>
<dbReference type="GO" id="GO:0016192">
    <property type="term" value="P:vesicle-mediated transport"/>
    <property type="evidence" value="ECO:0007669"/>
    <property type="project" value="InterPro"/>
</dbReference>
<dbReference type="SUPFAM" id="SSF48371">
    <property type="entry name" value="ARM repeat"/>
    <property type="match status" value="1"/>
</dbReference>
<comment type="subcellular location">
    <subcellularLocation>
        <location evidence="1">Endomembrane system</location>
    </subcellularLocation>
</comment>
<comment type="similarity">
    <text evidence="2">Belongs to the adaptor complexes large subunit family.</text>
</comment>
<dbReference type="Pfam" id="PF01602">
    <property type="entry name" value="Adaptin_N"/>
    <property type="match status" value="1"/>
</dbReference>
<evidence type="ECO:0000256" key="1">
    <source>
        <dbReference type="ARBA" id="ARBA00004308"/>
    </source>
</evidence>
<accession>A0A699ZZ77</accession>
<reference evidence="7 8" key="1">
    <citation type="submission" date="2020-02" db="EMBL/GenBank/DDBJ databases">
        <title>Draft genome sequence of Haematococcus lacustris strain NIES-144.</title>
        <authorList>
            <person name="Morimoto D."/>
            <person name="Nakagawa S."/>
            <person name="Yoshida T."/>
            <person name="Sawayama S."/>
        </authorList>
    </citation>
    <scope>NUCLEOTIDE SEQUENCE [LARGE SCALE GENOMIC DNA]</scope>
    <source>
        <strain evidence="7 8">NIES-144</strain>
    </source>
</reference>
<evidence type="ECO:0000256" key="5">
    <source>
        <dbReference type="ARBA" id="ARBA00023136"/>
    </source>
</evidence>
<dbReference type="PROSITE" id="PS51257">
    <property type="entry name" value="PROKAR_LIPOPROTEIN"/>
    <property type="match status" value="1"/>
</dbReference>
<dbReference type="InterPro" id="IPR026739">
    <property type="entry name" value="AP_beta"/>
</dbReference>
<organism evidence="7 8">
    <name type="scientific">Haematococcus lacustris</name>
    <name type="common">Green alga</name>
    <name type="synonym">Haematococcus pluvialis</name>
    <dbReference type="NCBI Taxonomy" id="44745"/>
    <lineage>
        <taxon>Eukaryota</taxon>
        <taxon>Viridiplantae</taxon>
        <taxon>Chlorophyta</taxon>
        <taxon>core chlorophytes</taxon>
        <taxon>Chlorophyceae</taxon>
        <taxon>CS clade</taxon>
        <taxon>Chlamydomonadales</taxon>
        <taxon>Haematococcaceae</taxon>
        <taxon>Haematococcus</taxon>
    </lineage>
</organism>
<evidence type="ECO:0000259" key="6">
    <source>
        <dbReference type="Pfam" id="PF01602"/>
    </source>
</evidence>
<dbReference type="InterPro" id="IPR011989">
    <property type="entry name" value="ARM-like"/>
</dbReference>
<evidence type="ECO:0000313" key="7">
    <source>
        <dbReference type="EMBL" id="GFH24116.1"/>
    </source>
</evidence>
<evidence type="ECO:0000313" key="8">
    <source>
        <dbReference type="Proteomes" id="UP000485058"/>
    </source>
</evidence>
<dbReference type="GO" id="GO:0012505">
    <property type="term" value="C:endomembrane system"/>
    <property type="evidence" value="ECO:0007669"/>
    <property type="project" value="UniProtKB-SubCell"/>
</dbReference>
<dbReference type="Proteomes" id="UP000485058">
    <property type="component" value="Unassembled WGS sequence"/>
</dbReference>
<dbReference type="GO" id="GO:0006886">
    <property type="term" value="P:intracellular protein transport"/>
    <property type="evidence" value="ECO:0007669"/>
    <property type="project" value="InterPro"/>
</dbReference>
<dbReference type="PANTHER" id="PTHR11134">
    <property type="entry name" value="ADAPTOR COMPLEX SUBUNIT BETA FAMILY MEMBER"/>
    <property type="match status" value="1"/>
</dbReference>
<name>A0A699ZZ77_HAELA</name>
<sequence length="166" mass="18438">MSRGSRSSCKGQQLHLAAGMDMSSLFPSMTSCANLSPDDIVLKKMLYLYITHYAAQTPDLALLTINQLHKDCIDQDPTVRGLALRSLCSLRVNNYMEYVTSPVLAGLDDRHPYVRRTAVIGVLKIYHSDASVVMNTGMVERLKQLLRCDSDPQVLANCLHVLPKVC</sequence>
<dbReference type="GO" id="GO:0030117">
    <property type="term" value="C:membrane coat"/>
    <property type="evidence" value="ECO:0007669"/>
    <property type="project" value="InterPro"/>
</dbReference>
<dbReference type="AlphaFoldDB" id="A0A699ZZ77"/>
<comment type="caution">
    <text evidence="7">The sequence shown here is derived from an EMBL/GenBank/DDBJ whole genome shotgun (WGS) entry which is preliminary data.</text>
</comment>
<proteinExistence type="inferred from homology"/>
<keyword evidence="5" id="KW-0472">Membrane</keyword>
<evidence type="ECO:0000256" key="2">
    <source>
        <dbReference type="ARBA" id="ARBA00006613"/>
    </source>
</evidence>
<dbReference type="EMBL" id="BLLF01002447">
    <property type="protein sequence ID" value="GFH24116.1"/>
    <property type="molecule type" value="Genomic_DNA"/>
</dbReference>